<gene>
    <name evidence="3" type="ORF">SAMN02745206_02047</name>
</gene>
<proteinExistence type="predicted"/>
<protein>
    <submittedName>
        <fullName evidence="3">Uncharacterized protein</fullName>
    </submittedName>
</protein>
<dbReference type="InterPro" id="IPR054640">
    <property type="entry name" value="Sfum_1244-like"/>
</dbReference>
<name>A0A1M5BX69_9BACT</name>
<dbReference type="Proteomes" id="UP000184076">
    <property type="component" value="Unassembled WGS sequence"/>
</dbReference>
<evidence type="ECO:0000259" key="2">
    <source>
        <dbReference type="Pfam" id="PF21740"/>
    </source>
</evidence>
<feature type="domain" description="DUF6866" evidence="2">
    <location>
        <begin position="164"/>
        <end position="352"/>
    </location>
</feature>
<dbReference type="EMBL" id="FQVB01000018">
    <property type="protein sequence ID" value="SHF46832.1"/>
    <property type="molecule type" value="Genomic_DNA"/>
</dbReference>
<reference evidence="4" key="1">
    <citation type="submission" date="2016-11" db="EMBL/GenBank/DDBJ databases">
        <authorList>
            <person name="Varghese N."/>
            <person name="Submissions S."/>
        </authorList>
    </citation>
    <scope>NUCLEOTIDE SEQUENCE [LARGE SCALE GENOMIC DNA]</scope>
    <source>
        <strain evidence="4">DSM 9756</strain>
    </source>
</reference>
<dbReference type="InterPro" id="IPR049199">
    <property type="entry name" value="DUF6866_N"/>
</dbReference>
<dbReference type="Pfam" id="PF21739">
    <property type="entry name" value="DUF6866_N"/>
    <property type="match status" value="1"/>
</dbReference>
<dbReference type="NCBIfam" id="NF045620">
    <property type="entry name" value="Sfum_1244_fam"/>
    <property type="match status" value="1"/>
</dbReference>
<dbReference type="Pfam" id="PF21740">
    <property type="entry name" value="DUF6866_C"/>
    <property type="match status" value="1"/>
</dbReference>
<dbReference type="RefSeq" id="WP_073038982.1">
    <property type="nucleotide sequence ID" value="NZ_FQVB01000018.1"/>
</dbReference>
<keyword evidence="4" id="KW-1185">Reference proteome</keyword>
<organism evidence="3 4">
    <name type="scientific">Desulfacinum infernum DSM 9756</name>
    <dbReference type="NCBI Taxonomy" id="1121391"/>
    <lineage>
        <taxon>Bacteria</taxon>
        <taxon>Pseudomonadati</taxon>
        <taxon>Thermodesulfobacteriota</taxon>
        <taxon>Syntrophobacteria</taxon>
        <taxon>Syntrophobacterales</taxon>
        <taxon>Syntrophobacteraceae</taxon>
        <taxon>Desulfacinum</taxon>
    </lineage>
</organism>
<evidence type="ECO:0000313" key="4">
    <source>
        <dbReference type="Proteomes" id="UP000184076"/>
    </source>
</evidence>
<dbReference type="AlphaFoldDB" id="A0A1M5BX69"/>
<sequence length="365" mass="41883">MVDVEHLSEQVLHNCLVAEALYGGTFSVCGLVLRLRDHYKWLHGLPPWAEPEPADLLAWIELREDRWEKIEAEGFAPLQVLSETLDPFDVDRVNEILIPRGLVYGAGYVAGLRPSFFLGELREVRHLDDARILIVGKELARDIFASPAMRQGSSIYARHHPMLSFLWEQIFEMRPSARNALHFALSRYGLELPAVYADPGGHADLLRTISEAQLETWVHHEMGEMRQEIFENGIWQEIVATYADSAVEVYARVLKDLAADMDDRGLLAHILEHRKEAALGFYVAFLRPFTKLLFPEILKAFRVFRESLDWTPVEEARRRARRRIEKQIRQLVELHQKGTGRGREWAKAAIQEQLIAPLGILRKGS</sequence>
<feature type="domain" description="DUF6866" evidence="1">
    <location>
        <begin position="7"/>
        <end position="158"/>
    </location>
</feature>
<dbReference type="InterPro" id="IPR049200">
    <property type="entry name" value="DUF6866_C"/>
</dbReference>
<evidence type="ECO:0000259" key="1">
    <source>
        <dbReference type="Pfam" id="PF21739"/>
    </source>
</evidence>
<dbReference type="STRING" id="1121391.SAMN02745206_02047"/>
<evidence type="ECO:0000313" key="3">
    <source>
        <dbReference type="EMBL" id="SHF46832.1"/>
    </source>
</evidence>
<accession>A0A1M5BX69</accession>